<comment type="catalytic activity">
    <reaction evidence="17">
        <text>GTP + H2O = GDP + phosphate + H(+)</text>
        <dbReference type="Rhea" id="RHEA:19669"/>
        <dbReference type="ChEBI" id="CHEBI:15377"/>
        <dbReference type="ChEBI" id="CHEBI:15378"/>
        <dbReference type="ChEBI" id="CHEBI:37565"/>
        <dbReference type="ChEBI" id="CHEBI:43474"/>
        <dbReference type="ChEBI" id="CHEBI:58189"/>
        <dbReference type="EC" id="3.6.5.2"/>
    </reaction>
</comment>
<evidence type="ECO:0000256" key="8">
    <source>
        <dbReference type="ARBA" id="ARBA00022741"/>
    </source>
</evidence>
<comment type="subcellular location">
    <subcellularLocation>
        <location evidence="2">Cell membrane</location>
        <topology evidence="2">Lipid-anchor</topology>
        <orientation evidence="2">Cytoplasmic side</orientation>
    </subcellularLocation>
    <subcellularLocation>
        <location evidence="1">Membrane</location>
        <topology evidence="1">Single-pass membrane protein</topology>
    </subcellularLocation>
</comment>
<dbReference type="GO" id="GO:0016042">
    <property type="term" value="P:lipid catabolic process"/>
    <property type="evidence" value="ECO:0007669"/>
    <property type="project" value="UniProtKB-KW"/>
</dbReference>
<dbReference type="GO" id="GO:0005525">
    <property type="term" value="F:GTP binding"/>
    <property type="evidence" value="ECO:0007669"/>
    <property type="project" value="UniProtKB-KW"/>
</dbReference>
<organism evidence="22 23">
    <name type="scientific">Aspergillus thermomutatus</name>
    <name type="common">Neosartorya pseudofischeri</name>
    <dbReference type="NCBI Taxonomy" id="41047"/>
    <lineage>
        <taxon>Eukaryota</taxon>
        <taxon>Fungi</taxon>
        <taxon>Dikarya</taxon>
        <taxon>Ascomycota</taxon>
        <taxon>Pezizomycotina</taxon>
        <taxon>Eurotiomycetes</taxon>
        <taxon>Eurotiomycetidae</taxon>
        <taxon>Eurotiales</taxon>
        <taxon>Aspergillaceae</taxon>
        <taxon>Aspergillus</taxon>
        <taxon>Aspergillus subgen. Fumigati</taxon>
    </lineage>
</organism>
<evidence type="ECO:0000256" key="9">
    <source>
        <dbReference type="ARBA" id="ARBA00022801"/>
    </source>
</evidence>
<dbReference type="PROSITE" id="PS51420">
    <property type="entry name" value="RHO"/>
    <property type="match status" value="1"/>
</dbReference>
<dbReference type="SMART" id="SM00173">
    <property type="entry name" value="RAS"/>
    <property type="match status" value="1"/>
</dbReference>
<reference evidence="22" key="1">
    <citation type="submission" date="2018-08" db="EMBL/GenBank/DDBJ databases">
        <title>Draft genome sequence of azole-resistant Aspergillus thermomutatus (Neosartorya pseudofischeri) strain HMR AF 39, isolated from a human nasal aspirate.</title>
        <authorList>
            <person name="Parent-Michaud M."/>
            <person name="Dufresne P.J."/>
            <person name="Fournier E."/>
            <person name="Martineau C."/>
            <person name="Moreira S."/>
            <person name="Perkins V."/>
            <person name="De Repentigny L."/>
            <person name="Dufresne S.F."/>
        </authorList>
    </citation>
    <scope>NUCLEOTIDE SEQUENCE [LARGE SCALE GENOMIC DNA]</scope>
    <source>
        <strain evidence="22">HMR AF 39</strain>
    </source>
</reference>
<evidence type="ECO:0000256" key="14">
    <source>
        <dbReference type="ARBA" id="ARBA00023136"/>
    </source>
</evidence>
<dbReference type="PANTHER" id="PTHR11005">
    <property type="entry name" value="LYSOSOMAL ACID LIPASE-RELATED"/>
    <property type="match status" value="1"/>
</dbReference>
<dbReference type="InterPro" id="IPR029058">
    <property type="entry name" value="AB_hydrolase_fold"/>
</dbReference>
<dbReference type="Gene3D" id="3.40.50.300">
    <property type="entry name" value="P-loop containing nucleotide triphosphate hydrolases"/>
    <property type="match status" value="1"/>
</dbReference>
<keyword evidence="14 20" id="KW-0472">Membrane</keyword>
<dbReference type="InterPro" id="IPR027417">
    <property type="entry name" value="P-loop_NTPase"/>
</dbReference>
<dbReference type="EMBL" id="NKHU02000045">
    <property type="protein sequence ID" value="RHZ61344.1"/>
    <property type="molecule type" value="Genomic_DNA"/>
</dbReference>
<dbReference type="InterPro" id="IPR005225">
    <property type="entry name" value="Small_GTP-bd"/>
</dbReference>
<dbReference type="InterPro" id="IPR006693">
    <property type="entry name" value="AB_hydrolase_lipase"/>
</dbReference>
<evidence type="ECO:0000256" key="2">
    <source>
        <dbReference type="ARBA" id="ARBA00004342"/>
    </source>
</evidence>
<protein>
    <recommendedName>
        <fullName evidence="18">Ras-related protein RSR1</fullName>
        <ecNumber evidence="4">3.6.5.2</ecNumber>
    </recommendedName>
</protein>
<dbReference type="Gene3D" id="3.40.50.1820">
    <property type="entry name" value="alpha/beta hydrolase"/>
    <property type="match status" value="1"/>
</dbReference>
<dbReference type="GO" id="GO:0005886">
    <property type="term" value="C:plasma membrane"/>
    <property type="evidence" value="ECO:0007669"/>
    <property type="project" value="UniProtKB-SubCell"/>
</dbReference>
<dbReference type="OrthoDB" id="9974421at2759"/>
<comment type="similarity">
    <text evidence="3">Belongs to the small GTPase superfamily. Ras family.</text>
</comment>
<evidence type="ECO:0000256" key="13">
    <source>
        <dbReference type="ARBA" id="ARBA00023134"/>
    </source>
</evidence>
<evidence type="ECO:0000256" key="5">
    <source>
        <dbReference type="ARBA" id="ARBA00022475"/>
    </source>
</evidence>
<dbReference type="GO" id="GO:0003925">
    <property type="term" value="F:G protein activity"/>
    <property type="evidence" value="ECO:0007669"/>
    <property type="project" value="UniProtKB-EC"/>
</dbReference>
<dbReference type="InterPro" id="IPR001806">
    <property type="entry name" value="Small_GTPase"/>
</dbReference>
<keyword evidence="6" id="KW-0488">Methylation</keyword>
<dbReference type="PROSITE" id="PS51419">
    <property type="entry name" value="RAB"/>
    <property type="match status" value="1"/>
</dbReference>
<dbReference type="PRINTS" id="PR00449">
    <property type="entry name" value="RASTRNSFRMNG"/>
</dbReference>
<dbReference type="AlphaFoldDB" id="A0A397HIW0"/>
<sequence length="640" mass="73466">MAVPVIGRLVWFEYLALFASLILVLLEWVIHIITFWLPEPVIRFCYDRSKAIFNSLMPGEKLYKRGKEEQTAAQVAQASNFEDICAIFGYEAEEHIVQTKDGFLIGLHRLAYRRGEEGLLVNRGEGSLEKKVVYLHHGLMMCSEIWVCLTEEERCLPFQLVERGYDVWLGNNRGNKYSKKSVHYSPLSTKFWGFSMDEFALYDIPDSISYILDVTGQASLSYVGFSQGTAQAFATLSIHPLLNQQVDVFVALAPAMAPSGLRNRIVDSLMKASPDFLFLLFGRRSILSSTPMWQTILYPPIFVRIIDASLKILFGWECKNISRYQKLASYLHLYSFTSTKSVVHWFQIIRHKNFQFYDDEIHPPFSVVASQRFYKPVKYPTRNIKTPVVLLYGGSDSLVDIGAMLRELPRGTVAKSIPSYEHLDFLWARDVDQQVFGHVFEALERYRSRNIAEPQFVQNVWIESYDPTIEDSYRKQIEVDGRQCILEILDTAGTEQFTAMRELYMKQGQGFLLVFSITSMSSLNELSELREQIIRIKDDEKVPIVIVGNKSDLEEDRAVPRARAFALSQSWGNAPYYETSARRRANVNEVFIDLCRQIIRKDMQGSSSSGSDNSARKREGAGRHDKKKEKKRRKGPCVIL</sequence>
<evidence type="ECO:0000256" key="11">
    <source>
        <dbReference type="ARBA" id="ARBA00022989"/>
    </source>
</evidence>
<proteinExistence type="inferred from homology"/>
<keyword evidence="7 20" id="KW-0812">Transmembrane</keyword>
<dbReference type="GO" id="GO:2000114">
    <property type="term" value="P:regulation of establishment of cell polarity"/>
    <property type="evidence" value="ECO:0007669"/>
    <property type="project" value="UniProtKB-ARBA"/>
</dbReference>
<dbReference type="RefSeq" id="XP_026616376.1">
    <property type="nucleotide sequence ID" value="XM_026761914.1"/>
</dbReference>
<evidence type="ECO:0000256" key="1">
    <source>
        <dbReference type="ARBA" id="ARBA00004167"/>
    </source>
</evidence>
<feature type="compositionally biased region" description="Basic residues" evidence="19">
    <location>
        <begin position="624"/>
        <end position="640"/>
    </location>
</feature>
<evidence type="ECO:0000256" key="15">
    <source>
        <dbReference type="ARBA" id="ARBA00023288"/>
    </source>
</evidence>
<dbReference type="SMART" id="SM00175">
    <property type="entry name" value="RAB"/>
    <property type="match status" value="1"/>
</dbReference>
<name>A0A397HIW0_ASPTH</name>
<dbReference type="FunFam" id="3.40.50.1820:FF:000095">
    <property type="entry name" value="Triglyceride lipase-cholesterol esterase"/>
    <property type="match status" value="1"/>
</dbReference>
<feature type="region of interest" description="Disordered" evidence="19">
    <location>
        <begin position="602"/>
        <end position="640"/>
    </location>
</feature>
<dbReference type="SUPFAM" id="SSF53474">
    <property type="entry name" value="alpha/beta-Hydrolases"/>
    <property type="match status" value="1"/>
</dbReference>
<keyword evidence="11 20" id="KW-1133">Transmembrane helix</keyword>
<evidence type="ECO:0000256" key="18">
    <source>
        <dbReference type="ARBA" id="ARBA00072720"/>
    </source>
</evidence>
<dbReference type="VEuPathDB" id="FungiDB:CDV56_108295"/>
<evidence type="ECO:0000256" key="7">
    <source>
        <dbReference type="ARBA" id="ARBA00022692"/>
    </source>
</evidence>
<feature type="compositionally biased region" description="Basic and acidic residues" evidence="19">
    <location>
        <begin position="614"/>
        <end position="623"/>
    </location>
</feature>
<feature type="transmembrane region" description="Helical" evidence="20">
    <location>
        <begin position="12"/>
        <end position="37"/>
    </location>
</feature>
<keyword evidence="8" id="KW-0547">Nucleotide-binding</keyword>
<evidence type="ECO:0000256" key="19">
    <source>
        <dbReference type="SAM" id="MobiDB-lite"/>
    </source>
</evidence>
<keyword evidence="16" id="KW-0636">Prenylation</keyword>
<gene>
    <name evidence="22" type="ORF">CDV56_108295</name>
</gene>
<dbReference type="SUPFAM" id="SSF52540">
    <property type="entry name" value="P-loop containing nucleoside triphosphate hydrolases"/>
    <property type="match status" value="1"/>
</dbReference>
<keyword evidence="15" id="KW-0449">Lipoprotein</keyword>
<dbReference type="FunFam" id="3.40.50.300:FF:000631">
    <property type="entry name" value="Ras small monomeric GTPase"/>
    <property type="match status" value="1"/>
</dbReference>
<keyword evidence="5" id="KW-1003">Cell membrane</keyword>
<evidence type="ECO:0000313" key="23">
    <source>
        <dbReference type="Proteomes" id="UP000215305"/>
    </source>
</evidence>
<evidence type="ECO:0000313" key="22">
    <source>
        <dbReference type="EMBL" id="RHZ61344.1"/>
    </source>
</evidence>
<evidence type="ECO:0000256" key="4">
    <source>
        <dbReference type="ARBA" id="ARBA00011984"/>
    </source>
</evidence>
<keyword evidence="9" id="KW-0378">Hydrolase</keyword>
<dbReference type="NCBIfam" id="TIGR00231">
    <property type="entry name" value="small_GTP"/>
    <property type="match status" value="1"/>
</dbReference>
<comment type="caution">
    <text evidence="22">The sequence shown here is derived from an EMBL/GenBank/DDBJ whole genome shotgun (WGS) entry which is preliminary data.</text>
</comment>
<evidence type="ECO:0000256" key="16">
    <source>
        <dbReference type="ARBA" id="ARBA00023289"/>
    </source>
</evidence>
<evidence type="ECO:0000256" key="10">
    <source>
        <dbReference type="ARBA" id="ARBA00022963"/>
    </source>
</evidence>
<evidence type="ECO:0000259" key="21">
    <source>
        <dbReference type="Pfam" id="PF04083"/>
    </source>
</evidence>
<dbReference type="SMART" id="SM00174">
    <property type="entry name" value="RHO"/>
    <property type="match status" value="1"/>
</dbReference>
<accession>A0A397HIW0</accession>
<dbReference type="Pfam" id="PF00071">
    <property type="entry name" value="Ras"/>
    <property type="match status" value="1"/>
</dbReference>
<dbReference type="Pfam" id="PF04083">
    <property type="entry name" value="Abhydro_lipase"/>
    <property type="match status" value="1"/>
</dbReference>
<dbReference type="Proteomes" id="UP000215305">
    <property type="component" value="Unassembled WGS sequence"/>
</dbReference>
<evidence type="ECO:0000256" key="20">
    <source>
        <dbReference type="SAM" id="Phobius"/>
    </source>
</evidence>
<keyword evidence="13" id="KW-0342">GTP-binding</keyword>
<keyword evidence="10" id="KW-0442">Lipid degradation</keyword>
<keyword evidence="23" id="KW-1185">Reference proteome</keyword>
<keyword evidence="12" id="KW-0443">Lipid metabolism</keyword>
<dbReference type="PROSITE" id="PS51421">
    <property type="entry name" value="RAS"/>
    <property type="match status" value="1"/>
</dbReference>
<dbReference type="STRING" id="41047.A0A397HIW0"/>
<evidence type="ECO:0000256" key="12">
    <source>
        <dbReference type="ARBA" id="ARBA00023098"/>
    </source>
</evidence>
<evidence type="ECO:0000256" key="3">
    <source>
        <dbReference type="ARBA" id="ARBA00008344"/>
    </source>
</evidence>
<evidence type="ECO:0000256" key="17">
    <source>
        <dbReference type="ARBA" id="ARBA00048098"/>
    </source>
</evidence>
<dbReference type="EC" id="3.6.5.2" evidence="4"/>
<evidence type="ECO:0000256" key="6">
    <source>
        <dbReference type="ARBA" id="ARBA00022481"/>
    </source>
</evidence>
<dbReference type="GeneID" id="38130269"/>
<feature type="domain" description="Partial AB-hydrolase lipase" evidence="21">
    <location>
        <begin position="82"/>
        <end position="148"/>
    </location>
</feature>